<accession>D7CPD9</accession>
<protein>
    <submittedName>
        <fullName evidence="1">Uncharacterized protein</fullName>
    </submittedName>
</protein>
<dbReference type="EMBL" id="CP002048">
    <property type="protein sequence ID" value="ADI02574.1"/>
    <property type="molecule type" value="Genomic_DNA"/>
</dbReference>
<name>D7CPD9_SYNLT</name>
<gene>
    <name evidence="1" type="ordered locus">Slip_1819</name>
</gene>
<dbReference type="RefSeq" id="WP_013175976.1">
    <property type="nucleotide sequence ID" value="NC_014220.1"/>
</dbReference>
<organism evidence="1 2">
    <name type="scientific">Syntrophothermus lipocalidus (strain DSM 12680 / TGB-C1)</name>
    <dbReference type="NCBI Taxonomy" id="643648"/>
    <lineage>
        <taxon>Bacteria</taxon>
        <taxon>Bacillati</taxon>
        <taxon>Bacillota</taxon>
        <taxon>Clostridia</taxon>
        <taxon>Eubacteriales</taxon>
        <taxon>Syntrophomonadaceae</taxon>
        <taxon>Syntrophothermus</taxon>
    </lineage>
</organism>
<evidence type="ECO:0000313" key="1">
    <source>
        <dbReference type="EMBL" id="ADI02574.1"/>
    </source>
</evidence>
<dbReference type="HOGENOM" id="CLU_2482202_0_0_9"/>
<dbReference type="KEGG" id="slp:Slip_1819"/>
<dbReference type="AlphaFoldDB" id="D7CPD9"/>
<evidence type="ECO:0000313" key="2">
    <source>
        <dbReference type="Proteomes" id="UP000000378"/>
    </source>
</evidence>
<reference evidence="2" key="1">
    <citation type="journal article" date="2010" name="Stand. Genomic Sci.">
        <title>Complete genome sequence of Syntrophothermus lipocalidus type strain (TGB-C1T).</title>
        <authorList>
            <consortium name="US DOE Joint Genome Institute (JGI-PGF)"/>
            <person name="Djao O."/>
            <person name="Zhang X."/>
            <person name="Lucas S."/>
            <person name="Lapidus A."/>
            <person name="Glavina Del Rio T."/>
            <person name="Nolan M."/>
            <person name="Tice H."/>
            <person name="Cheng J."/>
            <person name="Han C."/>
            <person name="Tapia R."/>
            <person name="Goodwin L."/>
            <person name="Pitluck S."/>
            <person name="Liolios K."/>
            <person name="Ivanova N."/>
            <person name="Mavromatis K."/>
            <person name="Mikhailova N."/>
            <person name="Ovchinnikova G."/>
            <person name="Pati A."/>
            <person name="Brambilla E."/>
            <person name="Chen A."/>
            <person name="Palaniappan K."/>
            <person name="Land M."/>
            <person name="Hauser L."/>
            <person name="Chang Y."/>
            <person name="Jeffries C."/>
            <person name="Rohde M."/>
            <person name="Sikorski J."/>
            <person name="Spring S."/>
            <person name="Goker M."/>
            <person name="Detter J."/>
            <person name="Woyke T."/>
            <person name="Bristow J."/>
            <person name="Eisen J."/>
            <person name="Markowitz V."/>
            <person name="Hugenholtz P."/>
            <person name="Kyrpides N."/>
            <person name="Klenk H."/>
        </authorList>
    </citation>
    <scope>NUCLEOTIDE SEQUENCE [LARGE SCALE GENOMIC DNA]</scope>
    <source>
        <strain evidence="2">DSM 12680 / TGB-C1</strain>
    </source>
</reference>
<keyword evidence="2" id="KW-1185">Reference proteome</keyword>
<dbReference type="STRING" id="643648.Slip_1819"/>
<sequence length="87" mass="9970">MARRCTSRVRFSEHACRRMKERGKTRKKVTPEVVRRKLLAMLPAGLQVYGLAVEIPITERLYAVCVPETWGGWTVVTFKKTAGAKRH</sequence>
<proteinExistence type="predicted"/>
<dbReference type="Proteomes" id="UP000000378">
    <property type="component" value="Chromosome"/>
</dbReference>
<reference evidence="1 2" key="2">
    <citation type="journal article" date="2010" name="Stand. Genomic Sci.">
        <title>Complete genome sequence of Syntrophothermus lipocalidus type strain (TGB-C1).</title>
        <authorList>
            <person name="Djao O.D."/>
            <person name="Zhang X."/>
            <person name="Lucas S."/>
            <person name="Lapidus A."/>
            <person name="Del Rio T.G."/>
            <person name="Nolan M."/>
            <person name="Tice H."/>
            <person name="Cheng J.F."/>
            <person name="Han C."/>
            <person name="Tapia R."/>
            <person name="Goodwin L."/>
            <person name="Pitluck S."/>
            <person name="Liolios K."/>
            <person name="Ivanova N."/>
            <person name="Mavromatis K."/>
            <person name="Mikhailova N."/>
            <person name="Ovchinnikova G."/>
            <person name="Pati A."/>
            <person name="Brambilla E."/>
            <person name="Chen A."/>
            <person name="Palaniappan K."/>
            <person name="Land M."/>
            <person name="Hauser L."/>
            <person name="Chang Y.J."/>
            <person name="Jeffries C.D."/>
            <person name="Rohde M."/>
            <person name="Sikorski J."/>
            <person name="Spring S."/>
            <person name="Goker M."/>
            <person name="Detter J.C."/>
            <person name="Woyke T."/>
            <person name="Bristow J."/>
            <person name="Eisen J.A."/>
            <person name="Markowitz V."/>
            <person name="Hugenholtz P."/>
            <person name="Kyrpides N.C."/>
            <person name="Klenk H.P."/>
        </authorList>
    </citation>
    <scope>NUCLEOTIDE SEQUENCE [LARGE SCALE GENOMIC DNA]</scope>
    <source>
        <strain evidence="2">DSM 12680 / TGB-C1</strain>
    </source>
</reference>